<dbReference type="InterPro" id="IPR020023">
    <property type="entry name" value="PseG"/>
</dbReference>
<dbReference type="Gene3D" id="3.40.50.11190">
    <property type="match status" value="1"/>
</dbReference>
<dbReference type="Proteomes" id="UP000184520">
    <property type="component" value="Unassembled WGS sequence"/>
</dbReference>
<dbReference type="Gene3D" id="3.40.50.2000">
    <property type="entry name" value="Glycogen Phosphorylase B"/>
    <property type="match status" value="1"/>
</dbReference>
<name>A0A1M5GQC4_9ALTE</name>
<keyword evidence="4" id="KW-1185">Reference proteome</keyword>
<dbReference type="AlphaFoldDB" id="A0A1M5GQC4"/>
<feature type="active site" description="Proton acceptor" evidence="1">
    <location>
        <position position="18"/>
    </location>
</feature>
<organism evidence="3 4">
    <name type="scientific">Marisediminitalea aggregata</name>
    <dbReference type="NCBI Taxonomy" id="634436"/>
    <lineage>
        <taxon>Bacteria</taxon>
        <taxon>Pseudomonadati</taxon>
        <taxon>Pseudomonadota</taxon>
        <taxon>Gammaproteobacteria</taxon>
        <taxon>Alteromonadales</taxon>
        <taxon>Alteromonadaceae</taxon>
        <taxon>Marisediminitalea</taxon>
    </lineage>
</organism>
<keyword evidence="3" id="KW-0378">Hydrolase</keyword>
<dbReference type="EMBL" id="FQWD01000002">
    <property type="protein sequence ID" value="SHG05858.1"/>
    <property type="molecule type" value="Genomic_DNA"/>
</dbReference>
<protein>
    <submittedName>
        <fullName evidence="3">UDP-2,4-diacetamido-2,4,6-trideoxy-beta-L-altropyranose hydrolase</fullName>
    </submittedName>
</protein>
<dbReference type="GO" id="GO:0016787">
    <property type="term" value="F:hydrolase activity"/>
    <property type="evidence" value="ECO:0007669"/>
    <property type="project" value="UniProtKB-KW"/>
</dbReference>
<feature type="binding site" evidence="2">
    <location>
        <position position="256"/>
    </location>
    <ligand>
        <name>substrate</name>
    </ligand>
</feature>
<gene>
    <name evidence="3" type="ORF">SAMN05216361_1123</name>
</gene>
<dbReference type="RefSeq" id="WP_073319171.1">
    <property type="nucleotide sequence ID" value="NZ_FQWD01000002.1"/>
</dbReference>
<evidence type="ECO:0000313" key="4">
    <source>
        <dbReference type="Proteomes" id="UP000184520"/>
    </source>
</evidence>
<reference evidence="4" key="1">
    <citation type="submission" date="2016-11" db="EMBL/GenBank/DDBJ databases">
        <authorList>
            <person name="Varghese N."/>
            <person name="Submissions S."/>
        </authorList>
    </citation>
    <scope>NUCLEOTIDE SEQUENCE [LARGE SCALE GENOMIC DNA]</scope>
    <source>
        <strain evidence="4">CGMCC 1.8995</strain>
    </source>
</reference>
<evidence type="ECO:0000256" key="1">
    <source>
        <dbReference type="PIRSR" id="PIRSR620023-1"/>
    </source>
</evidence>
<dbReference type="SUPFAM" id="SSF53756">
    <property type="entry name" value="UDP-Glycosyltransferase/glycogen phosphorylase"/>
    <property type="match status" value="1"/>
</dbReference>
<evidence type="ECO:0000313" key="3">
    <source>
        <dbReference type="EMBL" id="SHG05858.1"/>
    </source>
</evidence>
<sequence length="346" mass="37912">MSVMLFCAGASSNSGIGHLMRCQALAQVAEEQHVDSVYWLTQGARELALSRHDWVGKIVLANDEQRSLADDILAYCETEMPVAIVVDGYDYSEQFLQQLSTLPVPLVLMDDILQPGWQYADVICNPAGEQYRLQYEQGNAAATLCVGADFRLLRREFAATLTLPLHQRISLTINMGGSDPQALTLPVLESVADALPDAPIRVVAGPGMSQQQREALQDFVRHSSCAIQLIENCQDMADVWNNARLAIAAAGGSQFELAACQTPSLLLCVADNQREATRQAQSQGWCEAFDFISASPVTELTQRVVNLWKDADSLFAMHQRAAEFAVTDGAFNVLNAIAEKRQHNAQ</sequence>
<evidence type="ECO:0000256" key="2">
    <source>
        <dbReference type="PIRSR" id="PIRSR620023-2"/>
    </source>
</evidence>
<dbReference type="STRING" id="634436.SAMN05216361_1123"/>
<feature type="binding site" evidence="2">
    <location>
        <position position="154"/>
    </location>
    <ligand>
        <name>substrate</name>
    </ligand>
</feature>
<proteinExistence type="predicted"/>
<accession>A0A1M5GQC4</accession>
<dbReference type="NCBIfam" id="TIGR03590">
    <property type="entry name" value="PseG"/>
    <property type="match status" value="1"/>
</dbReference>